<sequence length="217" mass="23083">MIACPVETFPALDALPFARAAFLQRAPGIDVLTDRETALARLWEVHRHTADEAGFAGMPFAVAEQVHGSIVAAVSGPTSAPVPGADGLITSSRGLCLAVYVADCAAVYLVDKKGRGIGLVHSGKKGTEQRIVVAAIDALRENYGIPAEDLVVQIAPCIRPPHYEIDFAAQIVRDAREAGVTEVIDCGTCTASHPDTYYSYRREMGRTGRLLALLALV</sequence>
<evidence type="ECO:0000256" key="1">
    <source>
        <dbReference type="ARBA" id="ARBA00000553"/>
    </source>
</evidence>
<evidence type="ECO:0000256" key="3">
    <source>
        <dbReference type="ARBA" id="ARBA00022679"/>
    </source>
</evidence>
<protein>
    <recommendedName>
        <fullName evidence="12">Laccase domain-containing protein</fullName>
    </recommendedName>
</protein>
<reference evidence="11" key="1">
    <citation type="journal article" date="2017" name="Genome Announc.">
        <title>Draft Genome Sequence of Terrimicrobium sacchariphilum NM-5T, a Facultative Anaerobic Soil Bacterium of the Class Spartobacteria.</title>
        <authorList>
            <person name="Qiu Y.L."/>
            <person name="Tourlousse D.M."/>
            <person name="Matsuura N."/>
            <person name="Ohashi A."/>
            <person name="Sekiguchi Y."/>
        </authorList>
    </citation>
    <scope>NUCLEOTIDE SEQUENCE [LARGE SCALE GENOMIC DNA]</scope>
    <source>
        <strain evidence="11">NM-5</strain>
    </source>
</reference>
<dbReference type="FunCoup" id="A0A146GBS2">
    <property type="interactions" value="401"/>
</dbReference>
<comment type="catalytic activity">
    <reaction evidence="7">
        <text>adenosine + H2O + H(+) = inosine + NH4(+)</text>
        <dbReference type="Rhea" id="RHEA:24408"/>
        <dbReference type="ChEBI" id="CHEBI:15377"/>
        <dbReference type="ChEBI" id="CHEBI:15378"/>
        <dbReference type="ChEBI" id="CHEBI:16335"/>
        <dbReference type="ChEBI" id="CHEBI:17596"/>
        <dbReference type="ChEBI" id="CHEBI:28938"/>
        <dbReference type="EC" id="3.5.4.4"/>
    </reaction>
    <physiologicalReaction direction="left-to-right" evidence="7">
        <dbReference type="Rhea" id="RHEA:24409"/>
    </physiologicalReaction>
</comment>
<dbReference type="Proteomes" id="UP000076023">
    <property type="component" value="Unassembled WGS sequence"/>
</dbReference>
<dbReference type="PANTHER" id="PTHR30616:SF2">
    <property type="entry name" value="PURINE NUCLEOSIDE PHOSPHORYLASE LACC1"/>
    <property type="match status" value="1"/>
</dbReference>
<dbReference type="Pfam" id="PF02578">
    <property type="entry name" value="Cu-oxidase_4"/>
    <property type="match status" value="1"/>
</dbReference>
<evidence type="ECO:0000313" key="11">
    <source>
        <dbReference type="Proteomes" id="UP000076023"/>
    </source>
</evidence>
<dbReference type="InParanoid" id="A0A146GBS2"/>
<keyword evidence="5" id="KW-0378">Hydrolase</keyword>
<evidence type="ECO:0000256" key="2">
    <source>
        <dbReference type="ARBA" id="ARBA00007353"/>
    </source>
</evidence>
<evidence type="ECO:0000256" key="6">
    <source>
        <dbReference type="ARBA" id="ARBA00022833"/>
    </source>
</evidence>
<dbReference type="STRING" id="690879.TSACC_23255"/>
<dbReference type="OrthoDB" id="4279at2"/>
<dbReference type="PANTHER" id="PTHR30616">
    <property type="entry name" value="UNCHARACTERIZED PROTEIN YFIH"/>
    <property type="match status" value="1"/>
</dbReference>
<evidence type="ECO:0000256" key="7">
    <source>
        <dbReference type="ARBA" id="ARBA00047989"/>
    </source>
</evidence>
<dbReference type="GO" id="GO:0005507">
    <property type="term" value="F:copper ion binding"/>
    <property type="evidence" value="ECO:0007669"/>
    <property type="project" value="TreeGrafter"/>
</dbReference>
<accession>A0A146GBS2</accession>
<dbReference type="InterPro" id="IPR003730">
    <property type="entry name" value="Cu_polyphenol_OxRdtase"/>
</dbReference>
<dbReference type="InterPro" id="IPR011324">
    <property type="entry name" value="Cytotoxic_necrot_fac-like_cat"/>
</dbReference>
<evidence type="ECO:0008006" key="12">
    <source>
        <dbReference type="Google" id="ProtNLM"/>
    </source>
</evidence>
<gene>
    <name evidence="10" type="ORF">TSACC_23255</name>
</gene>
<name>A0A146GBS2_TERSA</name>
<dbReference type="CDD" id="cd16833">
    <property type="entry name" value="YfiH"/>
    <property type="match status" value="1"/>
</dbReference>
<organism evidence="10 11">
    <name type="scientific">Terrimicrobium sacchariphilum</name>
    <dbReference type="NCBI Taxonomy" id="690879"/>
    <lineage>
        <taxon>Bacteria</taxon>
        <taxon>Pseudomonadati</taxon>
        <taxon>Verrucomicrobiota</taxon>
        <taxon>Terrimicrobiia</taxon>
        <taxon>Terrimicrobiales</taxon>
        <taxon>Terrimicrobiaceae</taxon>
        <taxon>Terrimicrobium</taxon>
    </lineage>
</organism>
<dbReference type="InterPro" id="IPR038371">
    <property type="entry name" value="Cu_polyphenol_OxRdtase_sf"/>
</dbReference>
<proteinExistence type="inferred from homology"/>
<keyword evidence="3" id="KW-0808">Transferase</keyword>
<dbReference type="GO" id="GO:0016787">
    <property type="term" value="F:hydrolase activity"/>
    <property type="evidence" value="ECO:0007669"/>
    <property type="project" value="UniProtKB-KW"/>
</dbReference>
<comment type="similarity">
    <text evidence="2">Belongs to the purine nucleoside phosphorylase YfiH/LACC1 family.</text>
</comment>
<evidence type="ECO:0000256" key="9">
    <source>
        <dbReference type="ARBA" id="ARBA00049893"/>
    </source>
</evidence>
<dbReference type="RefSeq" id="WP_084400561.1">
    <property type="nucleotide sequence ID" value="NZ_BDCO01000002.1"/>
</dbReference>
<dbReference type="EMBL" id="BDCO01000002">
    <property type="protein sequence ID" value="GAT34821.1"/>
    <property type="molecule type" value="Genomic_DNA"/>
</dbReference>
<comment type="catalytic activity">
    <reaction evidence="8">
        <text>adenosine + phosphate = alpha-D-ribose 1-phosphate + adenine</text>
        <dbReference type="Rhea" id="RHEA:27642"/>
        <dbReference type="ChEBI" id="CHEBI:16335"/>
        <dbReference type="ChEBI" id="CHEBI:16708"/>
        <dbReference type="ChEBI" id="CHEBI:43474"/>
        <dbReference type="ChEBI" id="CHEBI:57720"/>
        <dbReference type="EC" id="2.4.2.1"/>
    </reaction>
    <physiologicalReaction direction="left-to-right" evidence="8">
        <dbReference type="Rhea" id="RHEA:27643"/>
    </physiologicalReaction>
</comment>
<evidence type="ECO:0000313" key="10">
    <source>
        <dbReference type="EMBL" id="GAT34821.1"/>
    </source>
</evidence>
<evidence type="ECO:0000256" key="4">
    <source>
        <dbReference type="ARBA" id="ARBA00022723"/>
    </source>
</evidence>
<comment type="caution">
    <text evidence="10">The sequence shown here is derived from an EMBL/GenBank/DDBJ whole genome shotgun (WGS) entry which is preliminary data.</text>
</comment>
<dbReference type="Gene3D" id="3.60.140.10">
    <property type="entry name" value="CNF1/YfiH-like putative cysteine hydrolases"/>
    <property type="match status" value="1"/>
</dbReference>
<dbReference type="AlphaFoldDB" id="A0A146GBS2"/>
<dbReference type="SUPFAM" id="SSF64438">
    <property type="entry name" value="CNF1/YfiH-like putative cysteine hydrolases"/>
    <property type="match status" value="1"/>
</dbReference>
<evidence type="ECO:0000256" key="5">
    <source>
        <dbReference type="ARBA" id="ARBA00022801"/>
    </source>
</evidence>
<comment type="catalytic activity">
    <reaction evidence="9">
        <text>S-methyl-5'-thioadenosine + phosphate = 5-(methylsulfanyl)-alpha-D-ribose 1-phosphate + adenine</text>
        <dbReference type="Rhea" id="RHEA:11852"/>
        <dbReference type="ChEBI" id="CHEBI:16708"/>
        <dbReference type="ChEBI" id="CHEBI:17509"/>
        <dbReference type="ChEBI" id="CHEBI:43474"/>
        <dbReference type="ChEBI" id="CHEBI:58533"/>
        <dbReference type="EC" id="2.4.2.28"/>
    </reaction>
    <physiologicalReaction direction="left-to-right" evidence="9">
        <dbReference type="Rhea" id="RHEA:11853"/>
    </physiologicalReaction>
</comment>
<keyword evidence="11" id="KW-1185">Reference proteome</keyword>
<keyword evidence="6" id="KW-0862">Zinc</keyword>
<evidence type="ECO:0000256" key="8">
    <source>
        <dbReference type="ARBA" id="ARBA00048968"/>
    </source>
</evidence>
<comment type="catalytic activity">
    <reaction evidence="1">
        <text>inosine + phosphate = alpha-D-ribose 1-phosphate + hypoxanthine</text>
        <dbReference type="Rhea" id="RHEA:27646"/>
        <dbReference type="ChEBI" id="CHEBI:17368"/>
        <dbReference type="ChEBI" id="CHEBI:17596"/>
        <dbReference type="ChEBI" id="CHEBI:43474"/>
        <dbReference type="ChEBI" id="CHEBI:57720"/>
        <dbReference type="EC" id="2.4.2.1"/>
    </reaction>
    <physiologicalReaction direction="left-to-right" evidence="1">
        <dbReference type="Rhea" id="RHEA:27647"/>
    </physiologicalReaction>
</comment>
<keyword evidence="4" id="KW-0479">Metal-binding</keyword>
<dbReference type="GO" id="GO:0017061">
    <property type="term" value="F:S-methyl-5-thioadenosine phosphorylase activity"/>
    <property type="evidence" value="ECO:0007669"/>
    <property type="project" value="UniProtKB-EC"/>
</dbReference>